<keyword evidence="5 13" id="KW-1003">Cell membrane</keyword>
<dbReference type="Pfam" id="PF02096">
    <property type="entry name" value="60KD_IMP"/>
    <property type="match status" value="1"/>
</dbReference>
<feature type="transmembrane region" description="Helical" evidence="13">
    <location>
        <begin position="534"/>
        <end position="552"/>
    </location>
</feature>
<dbReference type="InterPro" id="IPR001708">
    <property type="entry name" value="YidC/ALB3/OXA1/COX18"/>
</dbReference>
<dbReference type="GO" id="GO:0051205">
    <property type="term" value="P:protein insertion into membrane"/>
    <property type="evidence" value="ECO:0007669"/>
    <property type="project" value="TreeGrafter"/>
</dbReference>
<name>A0A9Q9BKI5_TREDN</name>
<dbReference type="GO" id="GO:0032977">
    <property type="term" value="F:membrane insertase activity"/>
    <property type="evidence" value="ECO:0007669"/>
    <property type="project" value="InterPro"/>
</dbReference>
<comment type="similarity">
    <text evidence="2 13">Belongs to the OXA1/ALB3/YidC family. Type 1 subfamily.</text>
</comment>
<reference evidence="16" key="1">
    <citation type="submission" date="2020-04" db="EMBL/GenBank/DDBJ databases">
        <title>Comparative genomics of oral phylogroup-2 Treponema strains.</title>
        <authorList>
            <person name="Zeng H."/>
            <person name="Chan Y.K."/>
            <person name="Watt R.M."/>
        </authorList>
    </citation>
    <scope>NUCLEOTIDE SEQUENCE</scope>
    <source>
        <strain evidence="16">OMZ 905</strain>
    </source>
</reference>
<dbReference type="NCBIfam" id="TIGR03592">
    <property type="entry name" value="yidC_oxa1_cterm"/>
    <property type="match status" value="1"/>
</dbReference>
<evidence type="ECO:0000256" key="1">
    <source>
        <dbReference type="ARBA" id="ARBA00004429"/>
    </source>
</evidence>
<dbReference type="GO" id="GO:0015031">
    <property type="term" value="P:protein transport"/>
    <property type="evidence" value="ECO:0007669"/>
    <property type="project" value="UniProtKB-KW"/>
</dbReference>
<keyword evidence="8 13" id="KW-1133">Transmembrane helix</keyword>
<evidence type="ECO:0000313" key="16">
    <source>
        <dbReference type="EMBL" id="UTD00657.1"/>
    </source>
</evidence>
<comment type="subcellular location">
    <subcellularLocation>
        <location evidence="1">Cell inner membrane</location>
        <topology evidence="1">Multi-pass membrane protein</topology>
    </subcellularLocation>
    <subcellularLocation>
        <location evidence="13">Cell membrane</location>
        <topology evidence="13">Multi-pass membrane protein</topology>
    </subcellularLocation>
</comment>
<keyword evidence="6 13" id="KW-0812">Transmembrane</keyword>
<dbReference type="AlphaFoldDB" id="A0A9Q9BKI5"/>
<protein>
    <recommendedName>
        <fullName evidence="3 13">Membrane protein insertase YidC</fullName>
    </recommendedName>
    <alternativeName>
        <fullName evidence="12 13">Foldase YidC</fullName>
    </alternativeName>
    <alternativeName>
        <fullName evidence="13">Membrane protein YidC</fullName>
    </alternativeName>
    <alternativeName>
        <fullName evidence="11 13">membrane integrase YidC</fullName>
    </alternativeName>
</protein>
<evidence type="ECO:0000256" key="5">
    <source>
        <dbReference type="ARBA" id="ARBA00022475"/>
    </source>
</evidence>
<evidence type="ECO:0000313" key="17">
    <source>
        <dbReference type="Proteomes" id="UP001056981"/>
    </source>
</evidence>
<evidence type="ECO:0000256" key="6">
    <source>
        <dbReference type="ARBA" id="ARBA00022692"/>
    </source>
</evidence>
<dbReference type="PANTHER" id="PTHR12428:SF65">
    <property type="entry name" value="CYTOCHROME C OXIDASE ASSEMBLY PROTEIN COX18, MITOCHONDRIAL"/>
    <property type="match status" value="1"/>
</dbReference>
<dbReference type="InterPro" id="IPR028055">
    <property type="entry name" value="YidC/Oxa/ALB_C"/>
</dbReference>
<evidence type="ECO:0000256" key="11">
    <source>
        <dbReference type="ARBA" id="ARBA00033245"/>
    </source>
</evidence>
<dbReference type="InterPro" id="IPR038221">
    <property type="entry name" value="YidC_periplasmic_sf"/>
</dbReference>
<accession>A0A9Q9BKI5</accession>
<evidence type="ECO:0000256" key="10">
    <source>
        <dbReference type="ARBA" id="ARBA00023186"/>
    </source>
</evidence>
<keyword evidence="10 13" id="KW-0143">Chaperone</keyword>
<dbReference type="Proteomes" id="UP001056981">
    <property type="component" value="Chromosome"/>
</dbReference>
<dbReference type="InterPro" id="IPR028053">
    <property type="entry name" value="Membr_insert_YidC_N"/>
</dbReference>
<dbReference type="Gene3D" id="2.70.98.90">
    <property type="match status" value="1"/>
</dbReference>
<dbReference type="PRINTS" id="PR00701">
    <property type="entry name" value="60KDINNERMP"/>
</dbReference>
<keyword evidence="4 13" id="KW-0813">Transport</keyword>
<dbReference type="Pfam" id="PF14849">
    <property type="entry name" value="YidC_periplas"/>
    <property type="match status" value="1"/>
</dbReference>
<feature type="transmembrane region" description="Helical" evidence="13">
    <location>
        <begin position="449"/>
        <end position="470"/>
    </location>
</feature>
<dbReference type="EMBL" id="CP051635">
    <property type="protein sequence ID" value="UTD00657.1"/>
    <property type="molecule type" value="Genomic_DNA"/>
</dbReference>
<dbReference type="CDD" id="cd20070">
    <property type="entry name" value="5TM_YidC_Alb3"/>
    <property type="match status" value="1"/>
</dbReference>
<dbReference type="NCBIfam" id="NF002355">
    <property type="entry name" value="PRK01318.2-2"/>
    <property type="match status" value="1"/>
</dbReference>
<sequence>MKKNTVLAVVLSMLVFGGWLYIQQKYFPTEYNVPQKPVAKVQGQNPAPSENAVQTSSNQISNLMIEAVTDSDFPSREQTYVIETDIIRAVFTNKGGDIISYKLKEHASAGSDERVEMIENVTETNRALSLAFGGSEAQAVDLLFNVKEESLSDGRKQIGFYRDIKLKNTDGSETVFTLAKRYTFIPGDYMFTLEVTIDGKDGMKGLSFGDSAYTLRSAPQIGPEWDKVNDKYEYRALSYFANEKKKEDRGITDGKTKAVNDLASWVSVSGKYFSFIIIPKDPIQKMFFSGIKQEGAKLHNSQFFISRQPIVGNAAYDQYRVYIGPSSEKILNSYNSVAANNYGYENLRIDSLAASSGFLAPLERVLKFVMEIFYKIIPNWGVALLLLTLLMRIIFFPLTQKSSKATKRMQELQPQINELQQKYKNNPQKLNAEMVKFYKEAGYNPASGCLPLLIQLPFLFAMFGLFNNYFEFRGASFIPGWIPDLSVGDSILKFGFTIPFLNWTDLRLLPIIYTASQLLHGKLTQTPGQSQQNPSMKMMIYFMPLFFFFLFYNAPSGLLLFWTFSNILMLLQQLIINKSMKNEG</sequence>
<feature type="domain" description="Membrane insertase YidC N-terminal" evidence="15">
    <location>
        <begin position="81"/>
        <end position="334"/>
    </location>
</feature>
<evidence type="ECO:0000256" key="13">
    <source>
        <dbReference type="HAMAP-Rule" id="MF_01810"/>
    </source>
</evidence>
<comment type="caution">
    <text evidence="13">Lacks conserved residue(s) required for the propagation of feature annotation.</text>
</comment>
<evidence type="ECO:0000259" key="15">
    <source>
        <dbReference type="Pfam" id="PF14849"/>
    </source>
</evidence>
<evidence type="ECO:0000256" key="4">
    <source>
        <dbReference type="ARBA" id="ARBA00022448"/>
    </source>
</evidence>
<organism evidence="16 17">
    <name type="scientific">Treponema denticola</name>
    <dbReference type="NCBI Taxonomy" id="158"/>
    <lineage>
        <taxon>Bacteria</taxon>
        <taxon>Pseudomonadati</taxon>
        <taxon>Spirochaetota</taxon>
        <taxon>Spirochaetia</taxon>
        <taxon>Spirochaetales</taxon>
        <taxon>Treponemataceae</taxon>
        <taxon>Treponema</taxon>
    </lineage>
</organism>
<dbReference type="PANTHER" id="PTHR12428">
    <property type="entry name" value="OXA1"/>
    <property type="match status" value="1"/>
</dbReference>
<dbReference type="CDD" id="cd19961">
    <property type="entry name" value="EcYidC-like_peri"/>
    <property type="match status" value="1"/>
</dbReference>
<feature type="domain" description="Membrane insertase YidC/Oxa/ALB C-terminal" evidence="14">
    <location>
        <begin position="380"/>
        <end position="578"/>
    </location>
</feature>
<keyword evidence="9 13" id="KW-0472">Membrane</keyword>
<evidence type="ECO:0000256" key="3">
    <source>
        <dbReference type="ARBA" id="ARBA00015325"/>
    </source>
</evidence>
<dbReference type="InterPro" id="IPR047196">
    <property type="entry name" value="YidC_ALB_C"/>
</dbReference>
<dbReference type="GO" id="GO:0005886">
    <property type="term" value="C:plasma membrane"/>
    <property type="evidence" value="ECO:0007669"/>
    <property type="project" value="UniProtKB-SubCell"/>
</dbReference>
<dbReference type="HAMAP" id="MF_01810">
    <property type="entry name" value="YidC_type1"/>
    <property type="match status" value="1"/>
</dbReference>
<gene>
    <name evidence="13 16" type="primary">yidC</name>
    <name evidence="16" type="ORF">E4N86_08085</name>
</gene>
<evidence type="ECO:0000256" key="7">
    <source>
        <dbReference type="ARBA" id="ARBA00022927"/>
    </source>
</evidence>
<proteinExistence type="inferred from homology"/>
<evidence type="ECO:0000256" key="2">
    <source>
        <dbReference type="ARBA" id="ARBA00010527"/>
    </source>
</evidence>
<dbReference type="NCBIfam" id="TIGR03593">
    <property type="entry name" value="yidC_nterm"/>
    <property type="match status" value="1"/>
</dbReference>
<dbReference type="RefSeq" id="WP_253698802.1">
    <property type="nucleotide sequence ID" value="NZ_CP051522.1"/>
</dbReference>
<comment type="function">
    <text evidence="13">Required for the insertion and/or proper folding and/or complex formation of integral membrane proteins into the membrane. Involved in integration of membrane proteins that insert both dependently and independently of the Sec translocase complex, as well as at least some lipoproteins. Aids folding of multispanning membrane proteins.</text>
</comment>
<keyword evidence="7 13" id="KW-0653">Protein transport</keyword>
<comment type="subunit">
    <text evidence="13">Interacts with the Sec translocase complex via SecD. Specifically interacts with transmembrane segments of nascent integral membrane proteins during membrane integration.</text>
</comment>
<dbReference type="PRINTS" id="PR01900">
    <property type="entry name" value="YIDCPROTEIN"/>
</dbReference>
<evidence type="ECO:0000259" key="14">
    <source>
        <dbReference type="Pfam" id="PF02096"/>
    </source>
</evidence>
<evidence type="ECO:0000256" key="8">
    <source>
        <dbReference type="ARBA" id="ARBA00022989"/>
    </source>
</evidence>
<dbReference type="InterPro" id="IPR019998">
    <property type="entry name" value="Membr_insert_YidC"/>
</dbReference>
<feature type="transmembrane region" description="Helical" evidence="13">
    <location>
        <begin position="380"/>
        <end position="399"/>
    </location>
</feature>
<evidence type="ECO:0000256" key="9">
    <source>
        <dbReference type="ARBA" id="ARBA00023136"/>
    </source>
</evidence>
<evidence type="ECO:0000256" key="12">
    <source>
        <dbReference type="ARBA" id="ARBA00033342"/>
    </source>
</evidence>